<comment type="caution">
    <text evidence="2">The sequence shown here is derived from an EMBL/GenBank/DDBJ whole genome shotgun (WGS) entry which is preliminary data.</text>
</comment>
<protein>
    <submittedName>
        <fullName evidence="2">Uncharacterized protein</fullName>
    </submittedName>
</protein>
<feature type="compositionally biased region" description="Polar residues" evidence="1">
    <location>
        <begin position="546"/>
        <end position="559"/>
    </location>
</feature>
<name>A0A8H5MEC4_9AGAR</name>
<organism evidence="2 3">
    <name type="scientific">Collybiopsis confluens</name>
    <dbReference type="NCBI Taxonomy" id="2823264"/>
    <lineage>
        <taxon>Eukaryota</taxon>
        <taxon>Fungi</taxon>
        <taxon>Dikarya</taxon>
        <taxon>Basidiomycota</taxon>
        <taxon>Agaricomycotina</taxon>
        <taxon>Agaricomycetes</taxon>
        <taxon>Agaricomycetidae</taxon>
        <taxon>Agaricales</taxon>
        <taxon>Marasmiineae</taxon>
        <taxon>Omphalotaceae</taxon>
        <taxon>Collybiopsis</taxon>
    </lineage>
</organism>
<proteinExistence type="predicted"/>
<dbReference type="Proteomes" id="UP000518752">
    <property type="component" value="Unassembled WGS sequence"/>
</dbReference>
<feature type="compositionally biased region" description="Polar residues" evidence="1">
    <location>
        <begin position="315"/>
        <end position="328"/>
    </location>
</feature>
<evidence type="ECO:0000313" key="2">
    <source>
        <dbReference type="EMBL" id="KAF5390862.1"/>
    </source>
</evidence>
<feature type="compositionally biased region" description="Low complexity" evidence="1">
    <location>
        <begin position="242"/>
        <end position="253"/>
    </location>
</feature>
<feature type="region of interest" description="Disordered" evidence="1">
    <location>
        <begin position="197"/>
        <end position="253"/>
    </location>
</feature>
<feature type="region of interest" description="Disordered" evidence="1">
    <location>
        <begin position="151"/>
        <end position="184"/>
    </location>
</feature>
<feature type="compositionally biased region" description="Low complexity" evidence="1">
    <location>
        <begin position="151"/>
        <end position="161"/>
    </location>
</feature>
<gene>
    <name evidence="2" type="ORF">D9757_004498</name>
</gene>
<feature type="compositionally biased region" description="Basic and acidic residues" evidence="1">
    <location>
        <begin position="162"/>
        <end position="184"/>
    </location>
</feature>
<evidence type="ECO:0000256" key="1">
    <source>
        <dbReference type="SAM" id="MobiDB-lite"/>
    </source>
</evidence>
<dbReference type="EMBL" id="JAACJN010000013">
    <property type="protein sequence ID" value="KAF5390862.1"/>
    <property type="molecule type" value="Genomic_DNA"/>
</dbReference>
<feature type="compositionally biased region" description="Polar residues" evidence="1">
    <location>
        <begin position="352"/>
        <end position="363"/>
    </location>
</feature>
<keyword evidence="3" id="KW-1185">Reference proteome</keyword>
<dbReference type="AlphaFoldDB" id="A0A8H5MEC4"/>
<accession>A0A8H5MEC4</accession>
<reference evidence="2 3" key="1">
    <citation type="journal article" date="2020" name="ISME J.">
        <title>Uncovering the hidden diversity of litter-decomposition mechanisms in mushroom-forming fungi.</title>
        <authorList>
            <person name="Floudas D."/>
            <person name="Bentzer J."/>
            <person name="Ahren D."/>
            <person name="Johansson T."/>
            <person name="Persson P."/>
            <person name="Tunlid A."/>
        </authorList>
    </citation>
    <scope>NUCLEOTIDE SEQUENCE [LARGE SCALE GENOMIC DNA]</scope>
    <source>
        <strain evidence="2 3">CBS 406.79</strain>
    </source>
</reference>
<feature type="region of interest" description="Disordered" evidence="1">
    <location>
        <begin position="302"/>
        <end position="377"/>
    </location>
</feature>
<feature type="region of interest" description="Disordered" evidence="1">
    <location>
        <begin position="421"/>
        <end position="583"/>
    </location>
</feature>
<feature type="compositionally biased region" description="Basic and acidic residues" evidence="1">
    <location>
        <begin position="333"/>
        <end position="348"/>
    </location>
</feature>
<feature type="compositionally biased region" description="Pro residues" evidence="1">
    <location>
        <begin position="467"/>
        <end position="478"/>
    </location>
</feature>
<evidence type="ECO:0000313" key="3">
    <source>
        <dbReference type="Proteomes" id="UP000518752"/>
    </source>
</evidence>
<sequence>MSLPDAKDLKRCFVDELISRNQQAQNAKDIEPFIPDRGIGLGDPQYLANQLDIGEENMLEWINNDVQALIPRSDVVFSSGYMLQLFQGREVLEALYGEDALLLFYSVRDIPQLIPVVLAHNLSNSAFRSHFLRSISTPLAAVLEIAFQTNTSTTSSTQTADDTSRVDEEGQKSRKREIEEVGGKLATGEHKRVRLFSEGSSRSSIPFPPLPSPKRLPLQTIDDTTVPVPSLLRTSTKPELDSSLSSSSALASSSPILSVEEDNFFFADFELIPLSEPNNPSTLTLSHPRPYQCEDPSLAIPQSTSGIPAPFYRSTAPTPLPTRQTWDPSSPEAHNEALGERTLLDTSDHLNPYSNTYTPNPQSIHACPHSDQRASRAPSFDFATPMSQVITAVPESSSDPHSIHAKPGQPAQHLLERPTKLFPLPLPLPPTPGTRALRHVQPLPQPPQSTPRSHFRHLIERQRKRLPLPPLPPHPRSGPGPQVTLEPTSIDTGGSAESKVDSAPTLLPAPSAFDLLPPGSDSSKPPSLPRQEACSPPPPPLSPKSTQSNLDPEYSQQTPLHVYPPPGIPHCAHSQLPQPENPRERSYLPFPAVRAGVVRCLSWLLS</sequence>